<keyword evidence="2" id="KW-0472">Membrane</keyword>
<proteinExistence type="predicted"/>
<evidence type="ECO:0000256" key="2">
    <source>
        <dbReference type="SAM" id="Phobius"/>
    </source>
</evidence>
<gene>
    <name evidence="3" type="ORF">SAMN05216551_109181</name>
</gene>
<evidence type="ECO:0000313" key="3">
    <source>
        <dbReference type="EMBL" id="SDV49839.1"/>
    </source>
</evidence>
<keyword evidence="2" id="KW-0812">Transmembrane</keyword>
<protein>
    <submittedName>
        <fullName evidence="3">Uncharacterized protein</fullName>
    </submittedName>
</protein>
<dbReference type="AlphaFoldDB" id="A0A1H2PS99"/>
<dbReference type="RefSeq" id="WP_091910391.1">
    <property type="nucleotide sequence ID" value="NZ_FNLO01000009.1"/>
</dbReference>
<feature type="coiled-coil region" evidence="1">
    <location>
        <begin position="32"/>
        <end position="59"/>
    </location>
</feature>
<sequence length="104" mass="10644">MLSILSSLWPVVAGVVLSCIGGVYAFFHKQKADTAAAAKEAAETERDAAKERERAAVADAALAQQALDAVQSAQTSRAATDAAVAALKPGEAQAALINEGYTRG</sequence>
<reference evidence="4" key="1">
    <citation type="submission" date="2016-09" db="EMBL/GenBank/DDBJ databases">
        <authorList>
            <person name="Varghese N."/>
            <person name="Submissions S."/>
        </authorList>
    </citation>
    <scope>NUCLEOTIDE SEQUENCE [LARGE SCALE GENOMIC DNA]</scope>
    <source>
        <strain evidence="4">JS23</strain>
    </source>
</reference>
<keyword evidence="1" id="KW-0175">Coiled coil</keyword>
<keyword evidence="2" id="KW-1133">Transmembrane helix</keyword>
<dbReference type="Proteomes" id="UP000243719">
    <property type="component" value="Unassembled WGS sequence"/>
</dbReference>
<feature type="transmembrane region" description="Helical" evidence="2">
    <location>
        <begin position="6"/>
        <end position="27"/>
    </location>
</feature>
<dbReference type="STRING" id="1770053.SAMN05216551_109181"/>
<evidence type="ECO:0000256" key="1">
    <source>
        <dbReference type="SAM" id="Coils"/>
    </source>
</evidence>
<evidence type="ECO:0000313" key="4">
    <source>
        <dbReference type="Proteomes" id="UP000243719"/>
    </source>
</evidence>
<accession>A0A1H2PS99</accession>
<organism evidence="3 4">
    <name type="scientific">Chitinasiproducens palmae</name>
    <dbReference type="NCBI Taxonomy" id="1770053"/>
    <lineage>
        <taxon>Bacteria</taxon>
        <taxon>Pseudomonadati</taxon>
        <taxon>Pseudomonadota</taxon>
        <taxon>Betaproteobacteria</taxon>
        <taxon>Burkholderiales</taxon>
        <taxon>Burkholderiaceae</taxon>
        <taxon>Chitinasiproducens</taxon>
    </lineage>
</organism>
<dbReference type="EMBL" id="FNLO01000009">
    <property type="protein sequence ID" value="SDV49839.1"/>
    <property type="molecule type" value="Genomic_DNA"/>
</dbReference>
<name>A0A1H2PS99_9BURK</name>
<keyword evidence="4" id="KW-1185">Reference proteome</keyword>